<proteinExistence type="predicted"/>
<dbReference type="RefSeq" id="WP_380603229.1">
    <property type="nucleotide sequence ID" value="NZ_JBHSDU010000015.1"/>
</dbReference>
<dbReference type="InterPro" id="IPR001279">
    <property type="entry name" value="Metallo-B-lactamas"/>
</dbReference>
<evidence type="ECO:0000256" key="1">
    <source>
        <dbReference type="SAM" id="SignalP"/>
    </source>
</evidence>
<dbReference type="SUPFAM" id="SSF56281">
    <property type="entry name" value="Metallo-hydrolase/oxidoreductase"/>
    <property type="match status" value="1"/>
</dbReference>
<organism evidence="3 4">
    <name type="scientific">Steroidobacter flavus</name>
    <dbReference type="NCBI Taxonomy" id="1842136"/>
    <lineage>
        <taxon>Bacteria</taxon>
        <taxon>Pseudomonadati</taxon>
        <taxon>Pseudomonadota</taxon>
        <taxon>Gammaproteobacteria</taxon>
        <taxon>Steroidobacterales</taxon>
        <taxon>Steroidobacteraceae</taxon>
        <taxon>Steroidobacter</taxon>
    </lineage>
</organism>
<dbReference type="InterPro" id="IPR036866">
    <property type="entry name" value="RibonucZ/Hydroxyglut_hydro"/>
</dbReference>
<protein>
    <submittedName>
        <fullName evidence="3">MBL fold metallo-hydrolase</fullName>
    </submittedName>
</protein>
<dbReference type="EMBL" id="JBHSDU010000015">
    <property type="protein sequence ID" value="MFC4313163.1"/>
    <property type="molecule type" value="Genomic_DNA"/>
</dbReference>
<sequence length="340" mass="35901">MSFNTKPALAMVMLSVALMAVPAHAQKARTAKASAPAEFTGELDVMHVKGNVYLIGAAGGGAHSVFQIGPDGVVVVDTQTSATSAKLIEAIRKVTPEPIRIILNTSFLPAHTGGNLPVTKVGKFIGDRGEINVASIKGHEGVLNRMSGVVGTTTSPEEAWPTDVYYTGTMDLHMNGEPVILIHYPAAATDGDSAVFFRGSDVIVAGEIFTPDSYPVIEADNGGSLQGVIDALNRIIDLAVPVMNAQGGTLVVPAYGAIADEYSVVIYRDMLTIIRDRIADLIKRGMTLDQVKAARPTLDYDGIYGTAPRGWTTTQFVEAVYRELSATVDKSSPDASKASP</sequence>
<dbReference type="Proteomes" id="UP001595904">
    <property type="component" value="Unassembled WGS sequence"/>
</dbReference>
<evidence type="ECO:0000313" key="4">
    <source>
        <dbReference type="Proteomes" id="UP001595904"/>
    </source>
</evidence>
<feature type="signal peptide" evidence="1">
    <location>
        <begin position="1"/>
        <end position="25"/>
    </location>
</feature>
<gene>
    <name evidence="3" type="ORF">ACFPN2_29060</name>
</gene>
<accession>A0ABV8T2P1</accession>
<dbReference type="Gene3D" id="3.60.15.10">
    <property type="entry name" value="Ribonuclease Z/Hydroxyacylglutathione hydrolase-like"/>
    <property type="match status" value="1"/>
</dbReference>
<name>A0ABV8T2P1_9GAMM</name>
<evidence type="ECO:0000313" key="3">
    <source>
        <dbReference type="EMBL" id="MFC4313163.1"/>
    </source>
</evidence>
<reference evidence="4" key="1">
    <citation type="journal article" date="2019" name="Int. J. Syst. Evol. Microbiol.">
        <title>The Global Catalogue of Microorganisms (GCM) 10K type strain sequencing project: providing services to taxonomists for standard genome sequencing and annotation.</title>
        <authorList>
            <consortium name="The Broad Institute Genomics Platform"/>
            <consortium name="The Broad Institute Genome Sequencing Center for Infectious Disease"/>
            <person name="Wu L."/>
            <person name="Ma J."/>
        </authorList>
    </citation>
    <scope>NUCLEOTIDE SEQUENCE [LARGE SCALE GENOMIC DNA]</scope>
    <source>
        <strain evidence="4">CGMCC 1.10759</strain>
    </source>
</reference>
<keyword evidence="1" id="KW-0732">Signal</keyword>
<feature type="chain" id="PRO_5047421074" evidence="1">
    <location>
        <begin position="26"/>
        <end position="340"/>
    </location>
</feature>
<dbReference type="Pfam" id="PF00753">
    <property type="entry name" value="Lactamase_B"/>
    <property type="match status" value="1"/>
</dbReference>
<feature type="domain" description="Metallo-beta-lactamase" evidence="2">
    <location>
        <begin position="62"/>
        <end position="239"/>
    </location>
</feature>
<keyword evidence="4" id="KW-1185">Reference proteome</keyword>
<evidence type="ECO:0000259" key="2">
    <source>
        <dbReference type="Pfam" id="PF00753"/>
    </source>
</evidence>
<comment type="caution">
    <text evidence="3">The sequence shown here is derived from an EMBL/GenBank/DDBJ whole genome shotgun (WGS) entry which is preliminary data.</text>
</comment>